<evidence type="ECO:0000256" key="1">
    <source>
        <dbReference type="SAM" id="Coils"/>
    </source>
</evidence>
<dbReference type="Proteomes" id="UP000698800">
    <property type="component" value="Unassembled WGS sequence"/>
</dbReference>
<dbReference type="Gene3D" id="1.10.287.1490">
    <property type="match status" value="1"/>
</dbReference>
<name>A0A9P8IF17_9PEZI</name>
<dbReference type="AlphaFoldDB" id="A0A9P8IF17"/>
<accession>A0A9P8IF17</accession>
<feature type="region of interest" description="Disordered" evidence="2">
    <location>
        <begin position="369"/>
        <end position="393"/>
    </location>
</feature>
<dbReference type="SUPFAM" id="SSF57997">
    <property type="entry name" value="Tropomyosin"/>
    <property type="match status" value="1"/>
</dbReference>
<comment type="caution">
    <text evidence="3">The sequence shown here is derived from an EMBL/GenBank/DDBJ whole genome shotgun (WGS) entry which is preliminary data.</text>
</comment>
<organism evidence="3 4">
    <name type="scientific">Glutinoglossum americanum</name>
    <dbReference type="NCBI Taxonomy" id="1670608"/>
    <lineage>
        <taxon>Eukaryota</taxon>
        <taxon>Fungi</taxon>
        <taxon>Dikarya</taxon>
        <taxon>Ascomycota</taxon>
        <taxon>Pezizomycotina</taxon>
        <taxon>Geoglossomycetes</taxon>
        <taxon>Geoglossales</taxon>
        <taxon>Geoglossaceae</taxon>
        <taxon>Glutinoglossum</taxon>
    </lineage>
</organism>
<keyword evidence="1" id="KW-0175">Coiled coil</keyword>
<gene>
    <name evidence="3" type="ORF">FGG08_002507</name>
</gene>
<dbReference type="EMBL" id="JAGHQL010000038">
    <property type="protein sequence ID" value="KAH0543162.1"/>
    <property type="molecule type" value="Genomic_DNA"/>
</dbReference>
<proteinExistence type="predicted"/>
<evidence type="ECO:0000256" key="2">
    <source>
        <dbReference type="SAM" id="MobiDB-lite"/>
    </source>
</evidence>
<sequence length="393" mass="45114">MAPPTGRGVYGYGGRSYSGYPNDSGFSDGDTSSLHTGRRDNMSRGGHDRQGRQSRQPSVHRYPDDGYSSSDGYGSSALRDRAKMRDEIKHLKAQVNKLQEDEKRHVKVLDETIADLRGRNKALDYENKGLRDANRALDDGSRALEARVEFLEGQNQSLKGQNQSLKVQLRDLEGEFGPLKEENKGLKDSNRILSKNTRTSEHEYNSLRDRVDHLQTELGHYRQLVKSTEKKLQDEKHAAADRRRLYDANIKDVERERDNNLRAYNASEGNRATLQQANHALEENLTAERARLAILQTTNQSLRGEAATLNTNLNAQIRQLGEENQNLRYRSHLLNQQFERTRQELDEATRSLREKEEALENVYTARQGYRRGNTTVRQRANGRLESFRPHERE</sequence>
<dbReference type="PANTHER" id="PTHR47357">
    <property type="entry name" value="COP1-INTERACTIVE PROTEIN 1"/>
    <property type="match status" value="1"/>
</dbReference>
<reference evidence="3" key="1">
    <citation type="submission" date="2021-03" db="EMBL/GenBank/DDBJ databases">
        <title>Comparative genomics and phylogenomic investigation of the class Geoglossomycetes provide insights into ecological specialization and systematics.</title>
        <authorList>
            <person name="Melie T."/>
            <person name="Pirro S."/>
            <person name="Miller A.N."/>
            <person name="Quandt A."/>
        </authorList>
    </citation>
    <scope>NUCLEOTIDE SEQUENCE</scope>
    <source>
        <strain evidence="3">GBOQ0MN5Z8</strain>
    </source>
</reference>
<feature type="compositionally biased region" description="Low complexity" evidence="2">
    <location>
        <begin position="65"/>
        <end position="76"/>
    </location>
</feature>
<feature type="coiled-coil region" evidence="1">
    <location>
        <begin position="264"/>
        <end position="365"/>
    </location>
</feature>
<dbReference type="GO" id="GO:0005856">
    <property type="term" value="C:cytoskeleton"/>
    <property type="evidence" value="ECO:0007669"/>
    <property type="project" value="TreeGrafter"/>
</dbReference>
<dbReference type="OrthoDB" id="76453at2759"/>
<feature type="coiled-coil region" evidence="1">
    <location>
        <begin position="141"/>
        <end position="175"/>
    </location>
</feature>
<evidence type="ECO:0000313" key="3">
    <source>
        <dbReference type="EMBL" id="KAH0543162.1"/>
    </source>
</evidence>
<protein>
    <submittedName>
        <fullName evidence="3">Uncharacterized protein</fullName>
    </submittedName>
</protein>
<dbReference type="PANTHER" id="PTHR47357:SF1">
    <property type="entry name" value="SPINDLE POLE BODY COMPONENT 110"/>
    <property type="match status" value="1"/>
</dbReference>
<dbReference type="GO" id="GO:0005200">
    <property type="term" value="F:structural constituent of cytoskeleton"/>
    <property type="evidence" value="ECO:0007669"/>
    <property type="project" value="TreeGrafter"/>
</dbReference>
<keyword evidence="4" id="KW-1185">Reference proteome</keyword>
<evidence type="ECO:0000313" key="4">
    <source>
        <dbReference type="Proteomes" id="UP000698800"/>
    </source>
</evidence>
<feature type="region of interest" description="Disordered" evidence="2">
    <location>
        <begin position="1"/>
        <end position="76"/>
    </location>
</feature>
<feature type="compositionally biased region" description="Basic and acidic residues" evidence="2">
    <location>
        <begin position="37"/>
        <end position="51"/>
    </location>
</feature>